<dbReference type="AlphaFoldDB" id="A0AAX3IDN8"/>
<sequence length="621" mass="70045">MMFNKKQIASPSSTGDRGGAFERRVQASRLLAMCLGLPCAGVPTGYSIQKLQFQGRVLGHNTDDLIITSVCARTGENAVVRMQMKRTLTPSSNDFKEAVGLAWLDFVDPSFNKNFDQIQIVFDSSSLGQMKGAQQIVAFARSTLTHDVWKTKVNTKDFSNEKNRKAYDAMESAVKIYDLDAFSDDRFHEFVKSIEFLGESLDSDNDAGTNTQKQLISQQLPSLDKNMVWARLVLVCVELNGVAGEVSLSNLNAFMPELVDDFGIARLLLRAMGTSTESGLLEIKQHEFYEKLQKKLLLIGSPVMPTVNPNSTKDKSEFASQKLSLAISEASKNQALTEQDGVSSTIHATNKGASTIKQFTNDSIGEILDSWFPDYEHIANTNIRFRIQELQCELFAANIQTGELSEERFETTAYAEILVSTGEAPFLERKHKLWVSGQGHDELEVTWQFSFNMSKQKDYFARSKHFSSSFFASNYFREKLNAYEKVLDKILAGWKPVVRLGMLGKKEERFHNDLGLISNIPRNDELLEMSRRIKVINLILNLAEKNGIHLRFSDAAFDKMLTEELIVTAVQDLVNACTPRLPNPYRSVAYVRGEDWEICMIVKNFFIGFQKLKIIKPSVRF</sequence>
<gene>
    <name evidence="1" type="ORF">NCTC10696_05155</name>
</gene>
<organism evidence="1 2">
    <name type="scientific">Pseudomonas synxantha</name>
    <dbReference type="NCBI Taxonomy" id="47883"/>
    <lineage>
        <taxon>Bacteria</taxon>
        <taxon>Pseudomonadati</taxon>
        <taxon>Pseudomonadota</taxon>
        <taxon>Gammaproteobacteria</taxon>
        <taxon>Pseudomonadales</taxon>
        <taxon>Pseudomonadaceae</taxon>
        <taxon>Pseudomonas</taxon>
    </lineage>
</organism>
<reference evidence="1 2" key="1">
    <citation type="submission" date="2019-05" db="EMBL/GenBank/DDBJ databases">
        <authorList>
            <consortium name="Pathogen Informatics"/>
        </authorList>
    </citation>
    <scope>NUCLEOTIDE SEQUENCE [LARGE SCALE GENOMIC DNA]</scope>
    <source>
        <strain evidence="1 2">NCTC10696</strain>
    </source>
</reference>
<proteinExistence type="predicted"/>
<dbReference type="Proteomes" id="UP000306562">
    <property type="component" value="Chromosome"/>
</dbReference>
<accession>A0AAX3IDN8</accession>
<protein>
    <submittedName>
        <fullName evidence="1">Uncharacterized protein</fullName>
    </submittedName>
</protein>
<evidence type="ECO:0000313" key="2">
    <source>
        <dbReference type="Proteomes" id="UP000306562"/>
    </source>
</evidence>
<name>A0AAX3IDN8_9PSED</name>
<evidence type="ECO:0000313" key="1">
    <source>
        <dbReference type="EMBL" id="VTR04724.1"/>
    </source>
</evidence>
<dbReference type="EMBL" id="LR590482">
    <property type="protein sequence ID" value="VTR04724.1"/>
    <property type="molecule type" value="Genomic_DNA"/>
</dbReference>
<dbReference type="RefSeq" id="WP_138233656.1">
    <property type="nucleotide sequence ID" value="NZ_CBCSGQ010000006.1"/>
</dbReference>